<comment type="caution">
    <text evidence="1">The sequence shown here is derived from an EMBL/GenBank/DDBJ whole genome shotgun (WGS) entry which is preliminary data.</text>
</comment>
<sequence>MSRGDRKRERDDWEEGTPVPLYIVTGGRTEAEDAQVLDLVTLIVARAEPKPGMRPEHVSILRMCANPLSVAEVSAYLDLPFSAVHVLLADLIADSLVEARQTRTAHATAAVEPDVEILKALIDGLQRL</sequence>
<dbReference type="InterPro" id="IPR007995">
    <property type="entry name" value="DUF742"/>
</dbReference>
<dbReference type="PANTHER" id="PTHR36221:SF1">
    <property type="entry name" value="DUF742 DOMAIN-CONTAINING PROTEIN"/>
    <property type="match status" value="1"/>
</dbReference>
<keyword evidence="2" id="KW-1185">Reference proteome</keyword>
<proteinExistence type="predicted"/>
<dbReference type="EMBL" id="BAAASZ010000020">
    <property type="protein sequence ID" value="GAA2443165.1"/>
    <property type="molecule type" value="Genomic_DNA"/>
</dbReference>
<evidence type="ECO:0000313" key="1">
    <source>
        <dbReference type="EMBL" id="GAA2443165.1"/>
    </source>
</evidence>
<dbReference type="RefSeq" id="WP_344322670.1">
    <property type="nucleotide sequence ID" value="NZ_BAAASZ010000020.1"/>
</dbReference>
<evidence type="ECO:0000313" key="2">
    <source>
        <dbReference type="Proteomes" id="UP001501638"/>
    </source>
</evidence>
<organism evidence="1 2">
    <name type="scientific">Streptomyces macrosporus</name>
    <dbReference type="NCBI Taxonomy" id="44032"/>
    <lineage>
        <taxon>Bacteria</taxon>
        <taxon>Bacillati</taxon>
        <taxon>Actinomycetota</taxon>
        <taxon>Actinomycetes</taxon>
        <taxon>Kitasatosporales</taxon>
        <taxon>Streptomycetaceae</taxon>
        <taxon>Streptomyces</taxon>
    </lineage>
</organism>
<name>A0ABN3JXG4_9ACTN</name>
<accession>A0ABN3JXG4</accession>
<reference evidence="1 2" key="1">
    <citation type="journal article" date="2019" name="Int. J. Syst. Evol. Microbiol.">
        <title>The Global Catalogue of Microorganisms (GCM) 10K type strain sequencing project: providing services to taxonomists for standard genome sequencing and annotation.</title>
        <authorList>
            <consortium name="The Broad Institute Genomics Platform"/>
            <consortium name="The Broad Institute Genome Sequencing Center for Infectious Disease"/>
            <person name="Wu L."/>
            <person name="Ma J."/>
        </authorList>
    </citation>
    <scope>NUCLEOTIDE SEQUENCE [LARGE SCALE GENOMIC DNA]</scope>
    <source>
        <strain evidence="1 2">JCM 6305</strain>
    </source>
</reference>
<dbReference type="Proteomes" id="UP001501638">
    <property type="component" value="Unassembled WGS sequence"/>
</dbReference>
<protein>
    <submittedName>
        <fullName evidence="1">DUF742 domain-containing protein</fullName>
    </submittedName>
</protein>
<gene>
    <name evidence="1" type="ORF">GCM10010405_28380</name>
</gene>
<dbReference type="Pfam" id="PF05331">
    <property type="entry name" value="DUF742"/>
    <property type="match status" value="1"/>
</dbReference>
<dbReference type="PANTHER" id="PTHR36221">
    <property type="entry name" value="DUF742 DOMAIN-CONTAINING PROTEIN"/>
    <property type="match status" value="1"/>
</dbReference>